<keyword evidence="9" id="KW-1185">Reference proteome</keyword>
<dbReference type="Proteomes" id="UP000037035">
    <property type="component" value="Unassembled WGS sequence"/>
</dbReference>
<protein>
    <recommendedName>
        <fullName evidence="7">PIG-P domain-containing protein</fullName>
    </recommendedName>
</protein>
<comment type="subcellular location">
    <subcellularLocation>
        <location evidence="1">Membrane</location>
        <topology evidence="1">Multi-pass membrane protein</topology>
    </subcellularLocation>
</comment>
<feature type="transmembrane region" description="Helical" evidence="6">
    <location>
        <begin position="114"/>
        <end position="137"/>
    </location>
</feature>
<comment type="caution">
    <text evidence="8">The sequence shown here is derived from an EMBL/GenBank/DDBJ whole genome shotgun (WGS) entry which is preliminary data.</text>
</comment>
<evidence type="ECO:0000256" key="2">
    <source>
        <dbReference type="ARBA" id="ARBA00022692"/>
    </source>
</evidence>
<keyword evidence="3 6" id="KW-1133">Transmembrane helix</keyword>
<feature type="domain" description="PIG-P" evidence="7">
    <location>
        <begin position="76"/>
        <end position="201"/>
    </location>
</feature>
<organism evidence="8 9">
    <name type="scientific">Puccinia sorghi</name>
    <dbReference type="NCBI Taxonomy" id="27349"/>
    <lineage>
        <taxon>Eukaryota</taxon>
        <taxon>Fungi</taxon>
        <taxon>Dikarya</taxon>
        <taxon>Basidiomycota</taxon>
        <taxon>Pucciniomycotina</taxon>
        <taxon>Pucciniomycetes</taxon>
        <taxon>Pucciniales</taxon>
        <taxon>Pucciniaceae</taxon>
        <taxon>Puccinia</taxon>
    </lineage>
</organism>
<dbReference type="EMBL" id="LAVV01001109">
    <property type="protein sequence ID" value="KNZ63816.1"/>
    <property type="molecule type" value="Genomic_DNA"/>
</dbReference>
<evidence type="ECO:0000256" key="6">
    <source>
        <dbReference type="SAM" id="Phobius"/>
    </source>
</evidence>
<feature type="transmembrane region" description="Helical" evidence="6">
    <location>
        <begin position="72"/>
        <end position="94"/>
    </location>
</feature>
<gene>
    <name evidence="8" type="ORF">VP01_1099g6</name>
</gene>
<dbReference type="AlphaFoldDB" id="A0A0L6VSY1"/>
<evidence type="ECO:0000313" key="9">
    <source>
        <dbReference type="Proteomes" id="UP000037035"/>
    </source>
</evidence>
<accession>A0A0L6VSY1</accession>
<dbReference type="PANTHER" id="PTHR46346:SF1">
    <property type="entry name" value="PHOSPHATIDYLINOSITOL N-ACETYLGLUCOSAMINYLTRANSFERASE SUBUNIT P"/>
    <property type="match status" value="1"/>
</dbReference>
<sequence length="202" mass="21579">MSLNTAGREPGKGEEDDSTCGCSSFGRVATASDMSGPSAGDGARFEGTIVGGWLELVNGWMTQALPAAGTNALATSAFATYVLSLVGYGVYLIHGLLPPDTLRSTLMISYFPSQVWATILPAWLTVAVWYLFLAYFATNLSYTPPIHGSLGLASITDLSALILNPPSIPTPYHPPHKISSHDLPVPILRDLPCQVVNQFYFD</sequence>
<evidence type="ECO:0000256" key="4">
    <source>
        <dbReference type="ARBA" id="ARBA00023136"/>
    </source>
</evidence>
<evidence type="ECO:0000259" key="7">
    <source>
        <dbReference type="Pfam" id="PF08510"/>
    </source>
</evidence>
<keyword evidence="4 6" id="KW-0472">Membrane</keyword>
<dbReference type="OrthoDB" id="690928at2759"/>
<dbReference type="GO" id="GO:0006506">
    <property type="term" value="P:GPI anchor biosynthetic process"/>
    <property type="evidence" value="ECO:0007669"/>
    <property type="project" value="TreeGrafter"/>
</dbReference>
<dbReference type="GO" id="GO:0016020">
    <property type="term" value="C:membrane"/>
    <property type="evidence" value="ECO:0007669"/>
    <property type="project" value="UniProtKB-SubCell"/>
</dbReference>
<evidence type="ECO:0000256" key="3">
    <source>
        <dbReference type="ARBA" id="ARBA00022989"/>
    </source>
</evidence>
<name>A0A0L6VSY1_9BASI</name>
<dbReference type="GO" id="GO:0005783">
    <property type="term" value="C:endoplasmic reticulum"/>
    <property type="evidence" value="ECO:0007669"/>
    <property type="project" value="TreeGrafter"/>
</dbReference>
<evidence type="ECO:0000256" key="5">
    <source>
        <dbReference type="SAM" id="MobiDB-lite"/>
    </source>
</evidence>
<evidence type="ECO:0000256" key="1">
    <source>
        <dbReference type="ARBA" id="ARBA00004141"/>
    </source>
</evidence>
<dbReference type="InterPro" id="IPR013717">
    <property type="entry name" value="PIG-P"/>
</dbReference>
<feature type="region of interest" description="Disordered" evidence="5">
    <location>
        <begin position="1"/>
        <end position="20"/>
    </location>
</feature>
<keyword evidence="2 6" id="KW-0812">Transmembrane</keyword>
<dbReference type="InterPro" id="IPR052263">
    <property type="entry name" value="GPI_Anchor_Biosynth"/>
</dbReference>
<dbReference type="PANTHER" id="PTHR46346">
    <property type="entry name" value="PHOSPHATIDYLINOSITOL N-ACETYLGLUCOSAMINYLTRANSFERASE SUBUNIT P"/>
    <property type="match status" value="1"/>
</dbReference>
<reference evidence="8 9" key="1">
    <citation type="submission" date="2015-08" db="EMBL/GenBank/DDBJ databases">
        <title>Next Generation Sequencing and Analysis of the Genome of Puccinia sorghi L Schw, the Causal Agent of Maize Common Rust.</title>
        <authorList>
            <person name="Rochi L."/>
            <person name="Burguener G."/>
            <person name="Darino M."/>
            <person name="Turjanski A."/>
            <person name="Kreff E."/>
            <person name="Dieguez M.J."/>
            <person name="Sacco F."/>
        </authorList>
    </citation>
    <scope>NUCLEOTIDE SEQUENCE [LARGE SCALE GENOMIC DNA]</scope>
    <source>
        <strain evidence="8 9">RO10H11247</strain>
    </source>
</reference>
<dbReference type="Pfam" id="PF08510">
    <property type="entry name" value="PIG-P"/>
    <property type="match status" value="1"/>
</dbReference>
<proteinExistence type="predicted"/>
<dbReference type="STRING" id="27349.A0A0L6VSY1"/>
<evidence type="ECO:0000313" key="8">
    <source>
        <dbReference type="EMBL" id="KNZ63816.1"/>
    </source>
</evidence>
<dbReference type="VEuPathDB" id="FungiDB:VP01_1099g6"/>